<accession>A0A291PCU4</accession>
<evidence type="ECO:0000313" key="4">
    <source>
        <dbReference type="Proteomes" id="UP000219993"/>
    </source>
</evidence>
<dbReference type="CDD" id="cd17470">
    <property type="entry name" value="T3SS_Flik_C"/>
    <property type="match status" value="1"/>
</dbReference>
<dbReference type="PANTHER" id="PTHR37533:SF2">
    <property type="entry name" value="FLAGELLAR HOOK-LENGTH CONTROL PROTEIN"/>
    <property type="match status" value="1"/>
</dbReference>
<keyword evidence="4" id="KW-1185">Reference proteome</keyword>
<evidence type="ECO:0000313" key="3">
    <source>
        <dbReference type="EMBL" id="ATJ84669.1"/>
    </source>
</evidence>
<dbReference type="AlphaFoldDB" id="A0A291PCU4"/>
<dbReference type="InterPro" id="IPR038610">
    <property type="entry name" value="FliK-like_C_sf"/>
</dbReference>
<keyword evidence="3" id="KW-0969">Cilium</keyword>
<sequence length="440" mass="43307">MDIQQILAGVKGQASAPKGGDGAPASSESGDFAAALAALAPAGAAGPAEGLEAIEGTPQARRQALAALAALVQGDAPGQPLNEGLDSLATLPAGAGVPEALLAKLTEAARRAAASPAEGETDATPPPGLTAVMERLALIQDAGQAPDEVAAETTVPVMSPALDQTTAQLAAGKPATAHVTTARDTPDNPAAQGALPSALGKPPRAPGTGQPPSSPLPTAVETAAKATDGQAPLTPSATPSPQAMAEALTARREGAPGESPNALLGQAGLSGQSSALPGSASGAPGATPPAPQQAALTAPVNSPAWPRQLGQQLIRLGQGGGEQRIEMQLHPAELGPLSVTLKVGDQGAQAQFLSAHAQVRQAVEQAIPQLREALAEQGIALGETSVGEQRTGQGEGDGTRFAEGTGTPEDPEGEDAARLAGTVEASTPGVSLDGRVDLYA</sequence>
<dbReference type="InterPro" id="IPR052563">
    <property type="entry name" value="FliK"/>
</dbReference>
<dbReference type="OrthoDB" id="1792985at2"/>
<feature type="region of interest" description="Disordered" evidence="1">
    <location>
        <begin position="170"/>
        <end position="303"/>
    </location>
</feature>
<proteinExistence type="predicted"/>
<feature type="region of interest" description="Disordered" evidence="1">
    <location>
        <begin position="1"/>
        <end position="28"/>
    </location>
</feature>
<gene>
    <name evidence="3" type="primary">fliK</name>
    <name evidence="3" type="ORF">BEI_3682</name>
</gene>
<dbReference type="Proteomes" id="UP000219993">
    <property type="component" value="Chromosome"/>
</dbReference>
<dbReference type="InterPro" id="IPR021136">
    <property type="entry name" value="Flagellar_hook_control-like_C"/>
</dbReference>
<reference evidence="3 4" key="1">
    <citation type="journal article" date="2017" name="Sci. Rep.">
        <title>Revealing the Saline Adaptation Strategies of the Halophilic Bacterium Halomonas beimenensis through High-throughput Omics and Transposon Mutagenesis Approaches.</title>
        <authorList>
            <person name="Chen Y.H."/>
            <person name="Lin S.S."/>
            <person name="Shyu Y.T."/>
        </authorList>
    </citation>
    <scope>NUCLEOTIDE SEQUENCE [LARGE SCALE GENOMIC DNA]</scope>
    <source>
        <strain evidence="3 4">NTU-111</strain>
    </source>
</reference>
<protein>
    <submittedName>
        <fullName evidence="3">Flagellar hook-length control protein FliK</fullName>
    </submittedName>
</protein>
<evidence type="ECO:0000256" key="1">
    <source>
        <dbReference type="SAM" id="MobiDB-lite"/>
    </source>
</evidence>
<name>A0A291PCU4_9GAMM</name>
<dbReference type="KEGG" id="hbe:BEI_3682"/>
<dbReference type="PANTHER" id="PTHR37533">
    <property type="entry name" value="FLAGELLAR HOOK-LENGTH CONTROL PROTEIN"/>
    <property type="match status" value="1"/>
</dbReference>
<feature type="domain" description="Flagellar hook-length control protein-like C-terminal" evidence="2">
    <location>
        <begin position="318"/>
        <end position="393"/>
    </location>
</feature>
<dbReference type="EMBL" id="CP021435">
    <property type="protein sequence ID" value="ATJ84669.1"/>
    <property type="molecule type" value="Genomic_DNA"/>
</dbReference>
<feature type="compositionally biased region" description="Low complexity" evidence="1">
    <location>
        <begin position="267"/>
        <end position="285"/>
    </location>
</feature>
<feature type="region of interest" description="Disordered" evidence="1">
    <location>
        <begin position="384"/>
        <end position="440"/>
    </location>
</feature>
<dbReference type="Pfam" id="PF02120">
    <property type="entry name" value="Flg_hook"/>
    <property type="match status" value="1"/>
</dbReference>
<dbReference type="RefSeq" id="WP_097790832.1">
    <property type="nucleotide sequence ID" value="NZ_BAAADT010000021.1"/>
</dbReference>
<keyword evidence="3" id="KW-0966">Cell projection</keyword>
<keyword evidence="3" id="KW-0282">Flagellum</keyword>
<dbReference type="Gene3D" id="3.30.750.140">
    <property type="match status" value="1"/>
</dbReference>
<organism evidence="3 4">
    <name type="scientific">Halomonas beimenensis</name>
    <dbReference type="NCBI Taxonomy" id="475662"/>
    <lineage>
        <taxon>Bacteria</taxon>
        <taxon>Pseudomonadati</taxon>
        <taxon>Pseudomonadota</taxon>
        <taxon>Gammaproteobacteria</taxon>
        <taxon>Oceanospirillales</taxon>
        <taxon>Halomonadaceae</taxon>
        <taxon>Halomonas</taxon>
    </lineage>
</organism>
<evidence type="ECO:0000259" key="2">
    <source>
        <dbReference type="Pfam" id="PF02120"/>
    </source>
</evidence>